<protein>
    <submittedName>
        <fullName evidence="4">EGF-like domain-containing protein</fullName>
    </submittedName>
</protein>
<accession>A0A183IYL0</accession>
<dbReference type="EMBL" id="UZAM01011877">
    <property type="protein sequence ID" value="VDP18762.1"/>
    <property type="molecule type" value="Genomic_DNA"/>
</dbReference>
<evidence type="ECO:0000313" key="4">
    <source>
        <dbReference type="WBParaSite" id="SBAD_0000902101-mRNA-1"/>
    </source>
</evidence>
<dbReference type="Proteomes" id="UP000270296">
    <property type="component" value="Unassembled WGS sequence"/>
</dbReference>
<reference evidence="2 3" key="2">
    <citation type="submission" date="2018-11" db="EMBL/GenBank/DDBJ databases">
        <authorList>
            <consortium name="Pathogen Informatics"/>
        </authorList>
    </citation>
    <scope>NUCLEOTIDE SEQUENCE [LARGE SCALE GENOMIC DNA]</scope>
</reference>
<proteinExistence type="predicted"/>
<name>A0A183IYL0_9BILA</name>
<evidence type="ECO:0000313" key="2">
    <source>
        <dbReference type="EMBL" id="VDP18762.1"/>
    </source>
</evidence>
<dbReference type="OrthoDB" id="5859179at2759"/>
<evidence type="ECO:0000256" key="1">
    <source>
        <dbReference type="SAM" id="SignalP"/>
    </source>
</evidence>
<dbReference type="AlphaFoldDB" id="A0A183IYL0"/>
<evidence type="ECO:0000313" key="3">
    <source>
        <dbReference type="Proteomes" id="UP000270296"/>
    </source>
</evidence>
<keyword evidence="1" id="KW-0732">Signal</keyword>
<reference evidence="4" key="1">
    <citation type="submission" date="2016-06" db="UniProtKB">
        <authorList>
            <consortium name="WormBaseParasite"/>
        </authorList>
    </citation>
    <scope>IDENTIFICATION</scope>
</reference>
<feature type="signal peptide" evidence="1">
    <location>
        <begin position="1"/>
        <end position="28"/>
    </location>
</feature>
<gene>
    <name evidence="2" type="ORF">SBAD_LOCUS8708</name>
</gene>
<feature type="chain" id="PRO_5043140360" evidence="1">
    <location>
        <begin position="29"/>
        <end position="199"/>
    </location>
</feature>
<sequence length="199" mass="21294">MTTRAQVRSPLVLLVAVCASALMPGAGASKLFASEDECRRSCVGERDIGCASGPGGQHLCRCASNHFAEEESCKAPCEDMYWSLFTTGACVKTVSSEVTGVCQTMCAFRFRVWTTAFIIVLFASGKKHYDASASQVFDLAFARNLATGLTGPKGELCNVVCFIPMLANDAASNYTRCINDKADLCGQRTQILGLSFTVV</sequence>
<dbReference type="WBParaSite" id="SBAD_0000902101-mRNA-1">
    <property type="protein sequence ID" value="SBAD_0000902101-mRNA-1"/>
    <property type="gene ID" value="SBAD_0000902101"/>
</dbReference>
<keyword evidence="3" id="KW-1185">Reference proteome</keyword>
<organism evidence="4">
    <name type="scientific">Soboliphyme baturini</name>
    <dbReference type="NCBI Taxonomy" id="241478"/>
    <lineage>
        <taxon>Eukaryota</taxon>
        <taxon>Metazoa</taxon>
        <taxon>Ecdysozoa</taxon>
        <taxon>Nematoda</taxon>
        <taxon>Enoplea</taxon>
        <taxon>Dorylaimia</taxon>
        <taxon>Dioctophymatida</taxon>
        <taxon>Dioctophymatoidea</taxon>
        <taxon>Soboliphymatidae</taxon>
        <taxon>Soboliphyme</taxon>
    </lineage>
</organism>